<dbReference type="RefSeq" id="WP_202063523.1">
    <property type="nucleotide sequence ID" value="NZ_JAEQMY010000047.1"/>
</dbReference>
<organism evidence="1 2">
    <name type="scientific">Microvirga aerilata</name>
    <dbReference type="NCBI Taxonomy" id="670292"/>
    <lineage>
        <taxon>Bacteria</taxon>
        <taxon>Pseudomonadati</taxon>
        <taxon>Pseudomonadota</taxon>
        <taxon>Alphaproteobacteria</taxon>
        <taxon>Hyphomicrobiales</taxon>
        <taxon>Methylobacteriaceae</taxon>
        <taxon>Microvirga</taxon>
    </lineage>
</organism>
<dbReference type="AlphaFoldDB" id="A0A936ZIN3"/>
<comment type="caution">
    <text evidence="1">The sequence shown here is derived from an EMBL/GenBank/DDBJ whole genome shotgun (WGS) entry which is preliminary data.</text>
</comment>
<dbReference type="Proteomes" id="UP000605848">
    <property type="component" value="Unassembled WGS sequence"/>
</dbReference>
<dbReference type="EMBL" id="JAEQMY010000047">
    <property type="protein sequence ID" value="MBL0406655.1"/>
    <property type="molecule type" value="Genomic_DNA"/>
</dbReference>
<keyword evidence="2" id="KW-1185">Reference proteome</keyword>
<reference evidence="1" key="1">
    <citation type="submission" date="2021-01" db="EMBL/GenBank/DDBJ databases">
        <title>Microvirga sp.</title>
        <authorList>
            <person name="Kim M.K."/>
        </authorList>
    </citation>
    <scope>NUCLEOTIDE SEQUENCE</scope>
    <source>
        <strain evidence="1">5420S-16</strain>
    </source>
</reference>
<proteinExistence type="predicted"/>
<gene>
    <name evidence="1" type="ORF">JKG68_22125</name>
</gene>
<accession>A0A936ZIN3</accession>
<sequence>MAQIEEAEDTGTLIVKCTQVDCDIRGTRREDEEGVVLLPEFLHLLDPDSPRI</sequence>
<evidence type="ECO:0000313" key="1">
    <source>
        <dbReference type="EMBL" id="MBL0406655.1"/>
    </source>
</evidence>
<protein>
    <submittedName>
        <fullName evidence="1">Uncharacterized protein</fullName>
    </submittedName>
</protein>
<name>A0A936ZIN3_9HYPH</name>
<evidence type="ECO:0000313" key="2">
    <source>
        <dbReference type="Proteomes" id="UP000605848"/>
    </source>
</evidence>